<evidence type="ECO:0000256" key="6">
    <source>
        <dbReference type="ARBA" id="ARBA00025797"/>
    </source>
</evidence>
<feature type="transmembrane region" description="Helical" evidence="7">
    <location>
        <begin position="6"/>
        <end position="25"/>
    </location>
</feature>
<feature type="transmembrane region" description="Helical" evidence="7">
    <location>
        <begin position="63"/>
        <end position="88"/>
    </location>
</feature>
<dbReference type="EMBL" id="HBUF01578327">
    <property type="protein sequence ID" value="CAG6769255.1"/>
    <property type="molecule type" value="Transcribed_RNA"/>
</dbReference>
<comment type="similarity">
    <text evidence="6">Belongs to the TMEM41 family.</text>
</comment>
<dbReference type="EMBL" id="HBUF01578326">
    <property type="protein sequence ID" value="CAG6769254.1"/>
    <property type="molecule type" value="Transcribed_RNA"/>
</dbReference>
<keyword evidence="5 7" id="KW-0472">Membrane</keyword>
<name>A0A8D8SLH7_9HEMI</name>
<evidence type="ECO:0000259" key="8">
    <source>
        <dbReference type="Pfam" id="PF09335"/>
    </source>
</evidence>
<dbReference type="EMBL" id="HBUF01218864">
    <property type="protein sequence ID" value="CAG6668458.1"/>
    <property type="molecule type" value="Transcribed_RNA"/>
</dbReference>
<evidence type="ECO:0000256" key="3">
    <source>
        <dbReference type="ARBA" id="ARBA00022729"/>
    </source>
</evidence>
<protein>
    <submittedName>
        <fullName evidence="9">Transmembrane protein 41A</fullName>
    </submittedName>
</protein>
<dbReference type="EMBL" id="HBUF01578325">
    <property type="protein sequence ID" value="CAG6769253.1"/>
    <property type="molecule type" value="Transcribed_RNA"/>
</dbReference>
<evidence type="ECO:0000256" key="4">
    <source>
        <dbReference type="ARBA" id="ARBA00022989"/>
    </source>
</evidence>
<keyword evidence="2 7" id="KW-0812">Transmembrane</keyword>
<feature type="transmembrane region" description="Helical" evidence="7">
    <location>
        <begin position="219"/>
        <end position="239"/>
    </location>
</feature>
<dbReference type="Pfam" id="PF09335">
    <property type="entry name" value="VTT_dom"/>
    <property type="match status" value="1"/>
</dbReference>
<dbReference type="EMBL" id="HBUF01386995">
    <property type="protein sequence ID" value="CAG6732493.1"/>
    <property type="molecule type" value="Transcribed_RNA"/>
</dbReference>
<feature type="transmembrane region" description="Helical" evidence="7">
    <location>
        <begin position="100"/>
        <end position="124"/>
    </location>
</feature>
<organism evidence="9">
    <name type="scientific">Cacopsylla melanoneura</name>
    <dbReference type="NCBI Taxonomy" id="428564"/>
    <lineage>
        <taxon>Eukaryota</taxon>
        <taxon>Metazoa</taxon>
        <taxon>Ecdysozoa</taxon>
        <taxon>Arthropoda</taxon>
        <taxon>Hexapoda</taxon>
        <taxon>Insecta</taxon>
        <taxon>Pterygota</taxon>
        <taxon>Neoptera</taxon>
        <taxon>Paraneoptera</taxon>
        <taxon>Hemiptera</taxon>
        <taxon>Sternorrhyncha</taxon>
        <taxon>Psylloidea</taxon>
        <taxon>Psyllidae</taxon>
        <taxon>Psyllinae</taxon>
        <taxon>Cacopsylla</taxon>
    </lineage>
</organism>
<keyword evidence="3" id="KW-0732">Signal</keyword>
<feature type="domain" description="VTT" evidence="8">
    <location>
        <begin position="82"/>
        <end position="202"/>
    </location>
</feature>
<feature type="transmembrane region" description="Helical" evidence="7">
    <location>
        <begin position="182"/>
        <end position="207"/>
    </location>
</feature>
<dbReference type="PANTHER" id="PTHR43220:SF21">
    <property type="entry name" value="TRANSMEMBRANE PROTEIN 41A"/>
    <property type="match status" value="1"/>
</dbReference>
<sequence>MANSFFIVPIFTAALLWLYILSMMAPQLPKKDLNSEFTMKIPNNYQDVKKLADLFEAYYENHYLYVITVFVSTYLVKQAFIIPGSAIMNIVGGALFGLYIGWPLCCCLTALGSTTCFLLSDVFLKPIMESYFPNKLAYLRTEVEKNRNNLVFYLLSIRVFPITPNFLVNLLSPFVGIPLRTFFLTTLFGLMPYNFVCVQAGSLLSSLNSLDNIFGFDMVIKLSTMAVALILPSIFNYSYQRV</sequence>
<proteinExistence type="inferred from homology"/>
<dbReference type="AlphaFoldDB" id="A0A8D8SLH7"/>
<dbReference type="EMBL" id="HBUF01049057">
    <property type="protein sequence ID" value="CAG6621007.1"/>
    <property type="molecule type" value="Transcribed_RNA"/>
</dbReference>
<evidence type="ECO:0000256" key="2">
    <source>
        <dbReference type="ARBA" id="ARBA00022692"/>
    </source>
</evidence>
<dbReference type="EMBL" id="HBUF01218863">
    <property type="protein sequence ID" value="CAG6668457.1"/>
    <property type="molecule type" value="Transcribed_RNA"/>
</dbReference>
<dbReference type="InterPro" id="IPR045014">
    <property type="entry name" value="TM41A/B"/>
</dbReference>
<accession>A0A8D8SLH7</accession>
<dbReference type="InterPro" id="IPR032816">
    <property type="entry name" value="VTT_dom"/>
</dbReference>
<feature type="transmembrane region" description="Helical" evidence="7">
    <location>
        <begin position="150"/>
        <end position="170"/>
    </location>
</feature>
<dbReference type="PANTHER" id="PTHR43220">
    <property type="match status" value="1"/>
</dbReference>
<evidence type="ECO:0000313" key="9">
    <source>
        <dbReference type="EMBL" id="CAG6668457.1"/>
    </source>
</evidence>
<evidence type="ECO:0000256" key="7">
    <source>
        <dbReference type="SAM" id="Phobius"/>
    </source>
</evidence>
<evidence type="ECO:0000256" key="5">
    <source>
        <dbReference type="ARBA" id="ARBA00023136"/>
    </source>
</evidence>
<dbReference type="GO" id="GO:0016020">
    <property type="term" value="C:membrane"/>
    <property type="evidence" value="ECO:0007669"/>
    <property type="project" value="UniProtKB-SubCell"/>
</dbReference>
<reference evidence="9" key="1">
    <citation type="submission" date="2021-05" db="EMBL/GenBank/DDBJ databases">
        <authorList>
            <person name="Alioto T."/>
            <person name="Alioto T."/>
            <person name="Gomez Garrido J."/>
        </authorList>
    </citation>
    <scope>NUCLEOTIDE SEQUENCE</scope>
</reference>
<dbReference type="EMBL" id="HBUF01386994">
    <property type="protein sequence ID" value="CAG6732492.1"/>
    <property type="molecule type" value="Transcribed_RNA"/>
</dbReference>
<evidence type="ECO:0000256" key="1">
    <source>
        <dbReference type="ARBA" id="ARBA00004141"/>
    </source>
</evidence>
<comment type="subcellular location">
    <subcellularLocation>
        <location evidence="1">Membrane</location>
        <topology evidence="1">Multi-pass membrane protein</topology>
    </subcellularLocation>
</comment>
<keyword evidence="4 7" id="KW-1133">Transmembrane helix</keyword>